<organism evidence="8 9">
    <name type="scientific">Pedobacter cryophilus</name>
    <dbReference type="NCBI Taxonomy" id="2571271"/>
    <lineage>
        <taxon>Bacteria</taxon>
        <taxon>Pseudomonadati</taxon>
        <taxon>Bacteroidota</taxon>
        <taxon>Sphingobacteriia</taxon>
        <taxon>Sphingobacteriales</taxon>
        <taxon>Sphingobacteriaceae</taxon>
        <taxon>Pedobacter</taxon>
    </lineage>
</organism>
<feature type="transmembrane region" description="Helical" evidence="6">
    <location>
        <begin position="12"/>
        <end position="31"/>
    </location>
</feature>
<sequence>MKPITSLKLSLALFSVSFFWGTTYLAIRIAIKSVPAIYIVGLRHFMAGMVLLAYLFISKKMVMPTWSRTKHNIISAFLMLVLGNGLTTYGEHTVPSGLTALLTTLSPLLVMLLNLSTGKEKPSYQIVWGVVLGLIGMILIFFNSLSQLVNPEYRIGIACILVAILCWSIGTVYSKSGSKNSVNIFVDLCTQMLFAGGGLLLLGFAIKVPFDVYNWETTHILAIFYLTFFGSIAGYISYLYALSKLPSTSVSVFTYFNVVVALYLGWLILDEQVTLRLIFATAFILLGVLIANYKKKTPTPAVQDVIIEK</sequence>
<dbReference type="RefSeq" id="WP_136827715.1">
    <property type="nucleotide sequence ID" value="NZ_SWBP01000009.1"/>
</dbReference>
<comment type="subcellular location">
    <subcellularLocation>
        <location evidence="1">Cell membrane</location>
        <topology evidence="1">Multi-pass membrane protein</topology>
    </subcellularLocation>
</comment>
<dbReference type="AlphaFoldDB" id="A0A4U1BUD5"/>
<dbReference type="InterPro" id="IPR037185">
    <property type="entry name" value="EmrE-like"/>
</dbReference>
<dbReference type="Proteomes" id="UP000308181">
    <property type="component" value="Unassembled WGS sequence"/>
</dbReference>
<feature type="domain" description="EamA" evidence="7">
    <location>
        <begin position="155"/>
        <end position="292"/>
    </location>
</feature>
<feature type="transmembrane region" description="Helical" evidence="6">
    <location>
        <begin position="69"/>
        <end position="90"/>
    </location>
</feature>
<evidence type="ECO:0000259" key="7">
    <source>
        <dbReference type="Pfam" id="PF00892"/>
    </source>
</evidence>
<feature type="transmembrane region" description="Helical" evidence="6">
    <location>
        <begin position="275"/>
        <end position="293"/>
    </location>
</feature>
<gene>
    <name evidence="8" type="ORF">FA046_16890</name>
</gene>
<keyword evidence="4 6" id="KW-1133">Transmembrane helix</keyword>
<evidence type="ECO:0000256" key="4">
    <source>
        <dbReference type="ARBA" id="ARBA00022989"/>
    </source>
</evidence>
<feature type="domain" description="EamA" evidence="7">
    <location>
        <begin position="11"/>
        <end position="141"/>
    </location>
</feature>
<dbReference type="Pfam" id="PF00892">
    <property type="entry name" value="EamA"/>
    <property type="match status" value="2"/>
</dbReference>
<feature type="transmembrane region" description="Helical" evidence="6">
    <location>
        <begin position="252"/>
        <end position="269"/>
    </location>
</feature>
<name>A0A4U1BUD5_9SPHI</name>
<feature type="transmembrane region" description="Helical" evidence="6">
    <location>
        <begin position="127"/>
        <end position="149"/>
    </location>
</feature>
<dbReference type="EMBL" id="SWBP01000009">
    <property type="protein sequence ID" value="TKB95277.1"/>
    <property type="molecule type" value="Genomic_DNA"/>
</dbReference>
<proteinExistence type="predicted"/>
<keyword evidence="5 6" id="KW-0472">Membrane</keyword>
<feature type="transmembrane region" description="Helical" evidence="6">
    <location>
        <begin position="96"/>
        <end position="115"/>
    </location>
</feature>
<keyword evidence="9" id="KW-1185">Reference proteome</keyword>
<feature type="transmembrane region" description="Helical" evidence="6">
    <location>
        <begin position="155"/>
        <end position="173"/>
    </location>
</feature>
<dbReference type="OrthoDB" id="9812547at2"/>
<comment type="caution">
    <text evidence="8">The sequence shown here is derived from an EMBL/GenBank/DDBJ whole genome shotgun (WGS) entry which is preliminary data.</text>
</comment>
<dbReference type="InterPro" id="IPR050638">
    <property type="entry name" value="AA-Vitamin_Transporters"/>
</dbReference>
<evidence type="ECO:0000256" key="1">
    <source>
        <dbReference type="ARBA" id="ARBA00004651"/>
    </source>
</evidence>
<protein>
    <submittedName>
        <fullName evidence="8">Permease</fullName>
    </submittedName>
</protein>
<dbReference type="InterPro" id="IPR000620">
    <property type="entry name" value="EamA_dom"/>
</dbReference>
<evidence type="ECO:0000256" key="6">
    <source>
        <dbReference type="SAM" id="Phobius"/>
    </source>
</evidence>
<feature type="transmembrane region" description="Helical" evidence="6">
    <location>
        <begin position="37"/>
        <end position="57"/>
    </location>
</feature>
<accession>A0A4U1BUD5</accession>
<dbReference type="PANTHER" id="PTHR32322">
    <property type="entry name" value="INNER MEMBRANE TRANSPORTER"/>
    <property type="match status" value="1"/>
</dbReference>
<dbReference type="PANTHER" id="PTHR32322:SF18">
    <property type="entry name" value="S-ADENOSYLMETHIONINE_S-ADENOSYLHOMOCYSTEINE TRANSPORTER"/>
    <property type="match status" value="1"/>
</dbReference>
<feature type="transmembrane region" description="Helical" evidence="6">
    <location>
        <begin position="185"/>
        <end position="206"/>
    </location>
</feature>
<evidence type="ECO:0000256" key="5">
    <source>
        <dbReference type="ARBA" id="ARBA00023136"/>
    </source>
</evidence>
<keyword evidence="2" id="KW-1003">Cell membrane</keyword>
<dbReference type="SUPFAM" id="SSF103481">
    <property type="entry name" value="Multidrug resistance efflux transporter EmrE"/>
    <property type="match status" value="2"/>
</dbReference>
<evidence type="ECO:0000313" key="8">
    <source>
        <dbReference type="EMBL" id="TKB95277.1"/>
    </source>
</evidence>
<feature type="transmembrane region" description="Helical" evidence="6">
    <location>
        <begin position="218"/>
        <end position="240"/>
    </location>
</feature>
<evidence type="ECO:0000256" key="2">
    <source>
        <dbReference type="ARBA" id="ARBA00022475"/>
    </source>
</evidence>
<dbReference type="GO" id="GO:0005886">
    <property type="term" value="C:plasma membrane"/>
    <property type="evidence" value="ECO:0007669"/>
    <property type="project" value="UniProtKB-SubCell"/>
</dbReference>
<reference evidence="8 9" key="1">
    <citation type="submission" date="2019-04" db="EMBL/GenBank/DDBJ databases">
        <title>Pedobacter sp. AR-3-17 sp. nov., isolated from Arctic soil.</title>
        <authorList>
            <person name="Dahal R.H."/>
            <person name="Kim D.-U."/>
        </authorList>
    </citation>
    <scope>NUCLEOTIDE SEQUENCE [LARGE SCALE GENOMIC DNA]</scope>
    <source>
        <strain evidence="8 9">AR-3-17</strain>
    </source>
</reference>
<evidence type="ECO:0000313" key="9">
    <source>
        <dbReference type="Proteomes" id="UP000308181"/>
    </source>
</evidence>
<keyword evidence="3 6" id="KW-0812">Transmembrane</keyword>
<evidence type="ECO:0000256" key="3">
    <source>
        <dbReference type="ARBA" id="ARBA00022692"/>
    </source>
</evidence>